<dbReference type="Pfam" id="PF03600">
    <property type="entry name" value="CitMHS"/>
    <property type="match status" value="1"/>
</dbReference>
<organism evidence="10 11">
    <name type="scientific">Natronoglomus mannanivorans</name>
    <dbReference type="NCBI Taxonomy" id="2979990"/>
    <lineage>
        <taxon>Archaea</taxon>
        <taxon>Methanobacteriati</taxon>
        <taxon>Methanobacteriota</taxon>
        <taxon>Stenosarchaea group</taxon>
        <taxon>Halobacteria</taxon>
        <taxon>Halobacteriales</taxon>
        <taxon>Natrialbaceae</taxon>
        <taxon>Natronoglomus</taxon>
    </lineage>
</organism>
<comment type="caution">
    <text evidence="10">The sequence shown here is derived from an EMBL/GenBank/DDBJ whole genome shotgun (WGS) entry which is preliminary data.</text>
</comment>
<evidence type="ECO:0000256" key="8">
    <source>
        <dbReference type="SAM" id="Phobius"/>
    </source>
</evidence>
<dbReference type="PANTHER" id="PTHR43652:SF2">
    <property type="entry name" value="BASIC AMINO ACID ANTIPORTER YFCC-RELATED"/>
    <property type="match status" value="1"/>
</dbReference>
<dbReference type="GO" id="GO:0008324">
    <property type="term" value="F:monoatomic cation transmembrane transporter activity"/>
    <property type="evidence" value="ECO:0007669"/>
    <property type="project" value="InterPro"/>
</dbReference>
<proteinExistence type="predicted"/>
<evidence type="ECO:0000256" key="4">
    <source>
        <dbReference type="ARBA" id="ARBA00022737"/>
    </source>
</evidence>
<evidence type="ECO:0000256" key="7">
    <source>
        <dbReference type="SAM" id="MobiDB-lite"/>
    </source>
</evidence>
<protein>
    <submittedName>
        <fullName evidence="10">SLC13 family permease</fullName>
    </submittedName>
</protein>
<feature type="transmembrane region" description="Helical" evidence="8">
    <location>
        <begin position="37"/>
        <end position="53"/>
    </location>
</feature>
<feature type="compositionally biased region" description="Basic and acidic residues" evidence="7">
    <location>
        <begin position="323"/>
        <end position="333"/>
    </location>
</feature>
<feature type="transmembrane region" description="Helical" evidence="8">
    <location>
        <begin position="103"/>
        <end position="128"/>
    </location>
</feature>
<dbReference type="InterPro" id="IPR036721">
    <property type="entry name" value="RCK_C_sf"/>
</dbReference>
<accession>A0AAP2Z378</accession>
<dbReference type="RefSeq" id="WP_338005563.1">
    <property type="nucleotide sequence ID" value="NZ_JAOPKA010000018.1"/>
</dbReference>
<keyword evidence="4" id="KW-0677">Repeat</keyword>
<evidence type="ECO:0000256" key="2">
    <source>
        <dbReference type="ARBA" id="ARBA00022448"/>
    </source>
</evidence>
<feature type="transmembrane region" description="Helical" evidence="8">
    <location>
        <begin position="182"/>
        <end position="204"/>
    </location>
</feature>
<dbReference type="InterPro" id="IPR006037">
    <property type="entry name" value="RCK_C"/>
</dbReference>
<feature type="transmembrane region" description="Helical" evidence="8">
    <location>
        <begin position="12"/>
        <end position="31"/>
    </location>
</feature>
<evidence type="ECO:0000256" key="6">
    <source>
        <dbReference type="ARBA" id="ARBA00023136"/>
    </source>
</evidence>
<feature type="domain" description="RCK C-terminal" evidence="9">
    <location>
        <begin position="417"/>
        <end position="501"/>
    </location>
</feature>
<feature type="transmembrane region" description="Helical" evidence="8">
    <location>
        <begin position="529"/>
        <end position="562"/>
    </location>
</feature>
<dbReference type="EMBL" id="JAOPKA010000018">
    <property type="protein sequence ID" value="MCU4743748.1"/>
    <property type="molecule type" value="Genomic_DNA"/>
</dbReference>
<feature type="transmembrane region" description="Helical" evidence="8">
    <location>
        <begin position="600"/>
        <end position="621"/>
    </location>
</feature>
<dbReference type="Gene3D" id="3.30.70.1450">
    <property type="entry name" value="Regulator of K+ conductance, C-terminal domain"/>
    <property type="match status" value="2"/>
</dbReference>
<dbReference type="GO" id="GO:0006813">
    <property type="term" value="P:potassium ion transport"/>
    <property type="evidence" value="ECO:0007669"/>
    <property type="project" value="InterPro"/>
</dbReference>
<feature type="region of interest" description="Disordered" evidence="7">
    <location>
        <begin position="263"/>
        <end position="372"/>
    </location>
</feature>
<gene>
    <name evidence="10" type="ORF">OB960_20390</name>
</gene>
<dbReference type="PROSITE" id="PS51202">
    <property type="entry name" value="RCK_C"/>
    <property type="match status" value="1"/>
</dbReference>
<feature type="transmembrane region" description="Helical" evidence="8">
    <location>
        <begin position="60"/>
        <end position="83"/>
    </location>
</feature>
<dbReference type="InterPro" id="IPR051679">
    <property type="entry name" value="DASS-Related_Transporters"/>
</dbReference>
<dbReference type="PANTHER" id="PTHR43652">
    <property type="entry name" value="BASIC AMINO ACID ANTIPORTER YFCC-RELATED"/>
    <property type="match status" value="1"/>
</dbReference>
<reference evidence="10" key="1">
    <citation type="submission" date="2022-09" db="EMBL/GenBank/DDBJ databases">
        <title>Enrichment on poylsaccharides allowed isolation of novel metabolic and taxonomic groups of Haloarchaea.</title>
        <authorList>
            <person name="Sorokin D.Y."/>
            <person name="Elcheninov A.G."/>
            <person name="Khizhniak T.V."/>
            <person name="Kolganova T.V."/>
            <person name="Kublanov I.V."/>
        </authorList>
    </citation>
    <scope>NUCLEOTIDE SEQUENCE</scope>
    <source>
        <strain evidence="10">AArc-xg1-1</strain>
    </source>
</reference>
<dbReference type="Pfam" id="PF02080">
    <property type="entry name" value="TrkA_C"/>
    <property type="match status" value="1"/>
</dbReference>
<evidence type="ECO:0000259" key="9">
    <source>
        <dbReference type="PROSITE" id="PS51202"/>
    </source>
</evidence>
<name>A0AAP2Z378_9EURY</name>
<dbReference type="InterPro" id="IPR004680">
    <property type="entry name" value="Cit_transptr-like_dom"/>
</dbReference>
<feature type="compositionally biased region" description="Basic and acidic residues" evidence="7">
    <location>
        <begin position="265"/>
        <end position="276"/>
    </location>
</feature>
<dbReference type="Proteomes" id="UP001321018">
    <property type="component" value="Unassembled WGS sequence"/>
</dbReference>
<keyword evidence="2" id="KW-0813">Transport</keyword>
<feature type="transmembrane region" description="Helical" evidence="8">
    <location>
        <begin position="627"/>
        <end position="646"/>
    </location>
</feature>
<evidence type="ECO:0000256" key="5">
    <source>
        <dbReference type="ARBA" id="ARBA00022989"/>
    </source>
</evidence>
<evidence type="ECO:0000256" key="1">
    <source>
        <dbReference type="ARBA" id="ARBA00004141"/>
    </source>
</evidence>
<feature type="compositionally biased region" description="Acidic residues" evidence="7">
    <location>
        <begin position="304"/>
        <end position="322"/>
    </location>
</feature>
<evidence type="ECO:0000313" key="11">
    <source>
        <dbReference type="Proteomes" id="UP001321018"/>
    </source>
</evidence>
<evidence type="ECO:0000313" key="10">
    <source>
        <dbReference type="EMBL" id="MCU4743748.1"/>
    </source>
</evidence>
<keyword evidence="6 8" id="KW-0472">Membrane</keyword>
<feature type="compositionally biased region" description="Acidic residues" evidence="7">
    <location>
        <begin position="334"/>
        <end position="345"/>
    </location>
</feature>
<feature type="transmembrane region" description="Helical" evidence="8">
    <location>
        <begin position="697"/>
        <end position="717"/>
    </location>
</feature>
<feature type="transmembrane region" description="Helical" evidence="8">
    <location>
        <begin position="149"/>
        <end position="170"/>
    </location>
</feature>
<feature type="transmembrane region" description="Helical" evidence="8">
    <location>
        <begin position="658"/>
        <end position="677"/>
    </location>
</feature>
<dbReference type="SUPFAM" id="SSF116726">
    <property type="entry name" value="TrkA C-terminal domain-like"/>
    <property type="match status" value="2"/>
</dbReference>
<sequence>MIGGGAELSPGALVVFGLIAVALVLFVSELIPNDVTAIGIIVALAVIPMTGVSQREAISGFANTATITIVAMYMLSAGIQATGLVQRLGLSLASFAKGSETRALAATIGTTGPIAGFINNTPVVAIFVPMISELAEKTGISPSKLLLPLSYAAILGGTLTLIGTSTNLLASEFAVSLLDRGPIGMFEFSLLGVVILAVGLAYLMTVGRWLTPARIPVDADLVEEFDLEDYLTHVRVGKDSPAIGDTVGELEDRTEANVRVLQLRRGGDQAGNRRGDPSPPPEAAETGRVLEYSEERGGQSAVEAESETEVGAEAGIETETEETAARDQQRSEPDVEAEAEAEAEPQLESVGSEQDGQPVQRPEHQSQPPDGETFAAVETDQRIQEGDVLTVHGNLQAVNRFVEDQGLRQLVRESVTEETFDDATSADLLAKAVVPESSTFVGETLAETSLREFYRTTVLAIRREGELVRTDLEGIRLEAGDLLLVQTHSRSVDHFADTGDLVVIDEDTFDRLAEADPDEVAPLSPKTPLAIAIMAGVVGSAAVGLVPIVIAALAGVFCMIVTGCLSTADAYDAVSWNIIFLLAGVIPLGIALEATGGSQVIAAALVSTGDVLPLVLVLLLFTVVTGLLANVITPVATVVLMIPVAVDAAASLGASPFSFLLAVMFASATSFMTPVGYQTNLMVYGPGGYEFTDFLKVGGPLQLLLAVVTTVGIVHLWGL</sequence>
<feature type="transmembrane region" description="Helical" evidence="8">
    <location>
        <begin position="574"/>
        <end position="593"/>
    </location>
</feature>
<dbReference type="GO" id="GO:0005886">
    <property type="term" value="C:plasma membrane"/>
    <property type="evidence" value="ECO:0007669"/>
    <property type="project" value="TreeGrafter"/>
</dbReference>
<keyword evidence="5 8" id="KW-1133">Transmembrane helix</keyword>
<dbReference type="AlphaFoldDB" id="A0AAP2Z378"/>
<evidence type="ECO:0000256" key="3">
    <source>
        <dbReference type="ARBA" id="ARBA00022692"/>
    </source>
</evidence>
<keyword evidence="3 8" id="KW-0812">Transmembrane</keyword>
<comment type="subcellular location">
    <subcellularLocation>
        <location evidence="1">Membrane</location>
        <topology evidence="1">Multi-pass membrane protein</topology>
    </subcellularLocation>
</comment>